<accession>A0ABP0PLM3</accession>
<protein>
    <submittedName>
        <fullName evidence="1">Uncharacterized protein</fullName>
    </submittedName>
</protein>
<reference evidence="1 2" key="1">
    <citation type="submission" date="2024-02" db="EMBL/GenBank/DDBJ databases">
        <authorList>
            <person name="Chen Y."/>
            <person name="Shah S."/>
            <person name="Dougan E. K."/>
            <person name="Thang M."/>
            <person name="Chan C."/>
        </authorList>
    </citation>
    <scope>NUCLEOTIDE SEQUENCE [LARGE SCALE GENOMIC DNA]</scope>
</reference>
<evidence type="ECO:0000313" key="2">
    <source>
        <dbReference type="Proteomes" id="UP001642484"/>
    </source>
</evidence>
<sequence>MSPIWMATMANLVYMQHYATDPLRRLGAELRAAVVTRAASSSPSWSDKGRWKNKRKSKIDEKQQDLLVSLLMEGKSTDDWTIARRCAEQIRSPSYTTKDFHEDITRAFPELRLYCLEIDEEEDMNRSVVGRVRAADLCDQTLAMLVLMTIHDAWPPLDGHELKVTGKSFNGYRKNKQIGDHDIALSYVLERYQGALPSFAGLSKSQQDSIRFTHCKMDYNMGWLVQAEAPPGMLFGALRKAIREGMQSARKSQDVAFYFVHWFADLAGAEPFPMQGCEKFVLKFPLPVLTNFIESFPVVWDLGPKTETQVYEDYLEWRWARDGVGIAMPPDACAVAKMRLVVMSQGNAQEILRAFGHLDLRRRCP</sequence>
<proteinExistence type="predicted"/>
<dbReference type="Proteomes" id="UP001642484">
    <property type="component" value="Unassembled WGS sequence"/>
</dbReference>
<dbReference type="EMBL" id="CAXAMN010023217">
    <property type="protein sequence ID" value="CAK9075934.1"/>
    <property type="molecule type" value="Genomic_DNA"/>
</dbReference>
<name>A0ABP0PLM3_9DINO</name>
<comment type="caution">
    <text evidence="1">The sequence shown here is derived from an EMBL/GenBank/DDBJ whole genome shotgun (WGS) entry which is preliminary data.</text>
</comment>
<gene>
    <name evidence="1" type="ORF">CCMP2556_LOCUS37415</name>
</gene>
<organism evidence="1 2">
    <name type="scientific">Durusdinium trenchii</name>
    <dbReference type="NCBI Taxonomy" id="1381693"/>
    <lineage>
        <taxon>Eukaryota</taxon>
        <taxon>Sar</taxon>
        <taxon>Alveolata</taxon>
        <taxon>Dinophyceae</taxon>
        <taxon>Suessiales</taxon>
        <taxon>Symbiodiniaceae</taxon>
        <taxon>Durusdinium</taxon>
    </lineage>
</organism>
<evidence type="ECO:0000313" key="1">
    <source>
        <dbReference type="EMBL" id="CAK9075934.1"/>
    </source>
</evidence>
<keyword evidence="2" id="KW-1185">Reference proteome</keyword>